<dbReference type="EMBL" id="AM905950">
    <property type="protein sequence ID" value="CAP20318.1"/>
    <property type="molecule type" value="Genomic_DNA"/>
</dbReference>
<protein>
    <submittedName>
        <fullName evidence="2">Uncharacterized protein</fullName>
    </submittedName>
</protein>
<dbReference type="AlphaFoldDB" id="B0RL61"/>
<evidence type="ECO:0000313" key="2">
    <source>
        <dbReference type="EMBL" id="CAP20318.1"/>
    </source>
</evidence>
<proteinExistence type="predicted"/>
<organism evidence="2">
    <name type="scientific">Yersinia enterocolitica</name>
    <dbReference type="NCBI Taxonomy" id="630"/>
    <lineage>
        <taxon>Bacteria</taxon>
        <taxon>Pseudomonadati</taxon>
        <taxon>Pseudomonadota</taxon>
        <taxon>Gammaproteobacteria</taxon>
        <taxon>Enterobacterales</taxon>
        <taxon>Yersiniaceae</taxon>
        <taxon>Yersinia</taxon>
    </lineage>
</organism>
<accession>B0RL61</accession>
<keyword evidence="2" id="KW-0614">Plasmid</keyword>
<evidence type="ECO:0000256" key="1">
    <source>
        <dbReference type="SAM" id="MobiDB-lite"/>
    </source>
</evidence>
<geneLocation type="plasmid" evidence="2">
    <name>pYE854</name>
</geneLocation>
<sequence length="83" mass="9205">MSAWKADYLMTQVNDPGHPGAPELTGHSGSEIRFYLRQPWPPHRSAPRHQSRELSRCSAGARPVTLRPGEYLYRCASPSTTGA</sequence>
<feature type="region of interest" description="Disordered" evidence="1">
    <location>
        <begin position="40"/>
        <end position="59"/>
    </location>
</feature>
<name>B0RL61_YEREN</name>
<reference evidence="2" key="1">
    <citation type="journal article" date="2008" name="J. Bacteriol.">
        <title>Genetic and functional properties of the self-transmissible Yersinia enterocolitica plasmid pYE854, which mobilizes the virulence plasmid pYV.</title>
        <authorList>
            <person name="Hammerl J.A."/>
            <person name="Klein I."/>
            <person name="Lanka E."/>
            <person name="Appel B."/>
            <person name="Hertwig S."/>
        </authorList>
    </citation>
    <scope>NUCLEOTIDE SEQUENCE [LARGE SCALE GENOMIC DNA]</scope>
    <source>
        <strain evidence="2">29854</strain>
        <plasmid evidence="2">pYE854</plasmid>
    </source>
</reference>